<sequence length="788" mass="85111">MLKYEDIIDAPVAKLKAAADDWSEMAEKLDKLATDAVDGMKAKADRAAWEGVNAGVTKAFIGKTAKEIADAAAEAKGVRQILEEGYAAIKKARDDLVNIRDHEGPAAGIRVDGNGKVTARDPWSANRVAQHDPDYGRLLREEKRNIESWQKRIDLIVDNCNDTDLALKNTLEANVTDRKDFNAPAYAKLDQEEVARAAALAAKGRDITHAELLQLNELLKDNSSSVEFSKGFYEKLGPEQSLAFFGRLSTDTYEYGKVDSERLKDVQELQKNLGLNLATASHDKEFTDKWCPALRKLGTEHIPLAKHDVGGPFGYQLLGGIMRYGNYDTKFLNPIAEHVAQLHAKDPDMFAETKVVNGPFKNPYNPSGVNGAGYDPTTAMLEALGNSPEAAKNFFTDPPTAYNEDGTVNHGAAADLGKNKDGEVIDNYFDFFTDEEWESFGDVNSVDPKENKAALDQMPDALGHALEAATLGYPAGHPDAGVVRDADNAAVMQKVMEKYSADPGLLKEHHEAMADSLGVMGAGYIDDINWALEKNIPGSVFAPRKNPDGHLDFLDTVDGNGRSVVRGFLSTLGQHPDAYATVSTAEQVYTRSALEGAMSPDGKITDEVTARARATVSVGAEVQGMLDQSRADQVEATSLKLHEDYEKAVAKRAGWIEFGATAGIAAGVAFLPATAAVGTAAVLIPLATDTASGAAEQVVSQLVGNISDNSVDEHKERLKDLADIEKKKIYSAGESMAEAPMEDFLQHNHVAVNSSFRQNLRDSMVIGYGLGNDRENQQGNAPQTGSGR</sequence>
<reference evidence="2 3" key="1">
    <citation type="submission" date="2022-05" db="EMBL/GenBank/DDBJ databases">
        <title>Genome Resource of Streptomyces lavenduligriseus GA1-1, a Strain with Broad-Spectrum Antifungal Activity against Phytopathogenic Fungi.</title>
        <authorList>
            <person name="Qi D."/>
        </authorList>
    </citation>
    <scope>NUCLEOTIDE SEQUENCE [LARGE SCALE GENOMIC DNA]</scope>
    <source>
        <strain evidence="2 3">GA1-1</strain>
    </source>
</reference>
<comment type="caution">
    <text evidence="2">The sequence shown here is derived from an EMBL/GenBank/DDBJ whole genome shotgun (WGS) entry which is preliminary data.</text>
</comment>
<evidence type="ECO:0000313" key="3">
    <source>
        <dbReference type="Proteomes" id="UP001202052"/>
    </source>
</evidence>
<evidence type="ECO:0008006" key="4">
    <source>
        <dbReference type="Google" id="ProtNLM"/>
    </source>
</evidence>
<dbReference type="Proteomes" id="UP001202052">
    <property type="component" value="Unassembled WGS sequence"/>
</dbReference>
<feature type="region of interest" description="Disordered" evidence="1">
    <location>
        <begin position="769"/>
        <end position="788"/>
    </location>
</feature>
<protein>
    <recommendedName>
        <fullName evidence="4">AG2 protein</fullName>
    </recommendedName>
</protein>
<gene>
    <name evidence="2" type="ORF">M4438_30205</name>
</gene>
<name>A0ABT0P2Y5_9ACTN</name>
<evidence type="ECO:0000313" key="2">
    <source>
        <dbReference type="EMBL" id="MCL3997721.1"/>
    </source>
</evidence>
<organism evidence="2 3">
    <name type="scientific">Streptomyces lavenduligriseus</name>
    <dbReference type="NCBI Taxonomy" id="67315"/>
    <lineage>
        <taxon>Bacteria</taxon>
        <taxon>Bacillati</taxon>
        <taxon>Actinomycetota</taxon>
        <taxon>Actinomycetes</taxon>
        <taxon>Kitasatosporales</taxon>
        <taxon>Streptomycetaceae</taxon>
        <taxon>Streptomyces</taxon>
    </lineage>
</organism>
<dbReference type="RefSeq" id="WP_249492518.1">
    <property type="nucleotide sequence ID" value="NZ_JAMCCK010000047.1"/>
</dbReference>
<feature type="compositionally biased region" description="Polar residues" evidence="1">
    <location>
        <begin position="777"/>
        <end position="788"/>
    </location>
</feature>
<evidence type="ECO:0000256" key="1">
    <source>
        <dbReference type="SAM" id="MobiDB-lite"/>
    </source>
</evidence>
<dbReference type="EMBL" id="JAMCCK010000047">
    <property type="protein sequence ID" value="MCL3997721.1"/>
    <property type="molecule type" value="Genomic_DNA"/>
</dbReference>
<keyword evidence="3" id="KW-1185">Reference proteome</keyword>
<proteinExistence type="predicted"/>
<accession>A0ABT0P2Y5</accession>